<evidence type="ECO:0000313" key="1">
    <source>
        <dbReference type="EMBL" id="CAD8490851.1"/>
    </source>
</evidence>
<dbReference type="AlphaFoldDB" id="A0A7S0ESX0"/>
<gene>
    <name evidence="1" type="ORF">HPHI1048_LOCUS14132</name>
</gene>
<organism evidence="1">
    <name type="scientific">Hanusia phi</name>
    <dbReference type="NCBI Taxonomy" id="3032"/>
    <lineage>
        <taxon>Eukaryota</taxon>
        <taxon>Cryptophyceae</taxon>
        <taxon>Pyrenomonadales</taxon>
        <taxon>Geminigeraceae</taxon>
        <taxon>Hanusia</taxon>
    </lineage>
</organism>
<reference evidence="1" key="1">
    <citation type="submission" date="2021-01" db="EMBL/GenBank/DDBJ databases">
        <authorList>
            <person name="Corre E."/>
            <person name="Pelletier E."/>
            <person name="Niang G."/>
            <person name="Scheremetjew M."/>
            <person name="Finn R."/>
            <person name="Kale V."/>
            <person name="Holt S."/>
            <person name="Cochrane G."/>
            <person name="Meng A."/>
            <person name="Brown T."/>
            <person name="Cohen L."/>
        </authorList>
    </citation>
    <scope>NUCLEOTIDE SEQUENCE</scope>
    <source>
        <strain evidence="1">CCMP325</strain>
    </source>
</reference>
<evidence type="ECO:0008006" key="2">
    <source>
        <dbReference type="Google" id="ProtNLM"/>
    </source>
</evidence>
<dbReference type="PROSITE" id="PS50096">
    <property type="entry name" value="IQ"/>
    <property type="match status" value="1"/>
</dbReference>
<accession>A0A7S0ESX0</accession>
<name>A0A7S0ESX0_9CRYP</name>
<proteinExistence type="predicted"/>
<sequence length="435" mass="50607">MRTRREAREERERRRMRLEEVAAALLVSNLRVFLARRRRRHLVRAEREEQELGASLLLQKTFRGHVGRRMFEEQREEVRRRRKGRAAGEIQRVWRGGRERRRARGEEGRESLLGLFLERFWFQGVEMPQLELKLAYEQTRGGGREARTARLVKLKQLHHEMCLQHSSILARDLSGSSPPPRVLIRLYRHRLELDRITAILVVLTRRSRRAVPVAPLLLGAPDVPILREDGSTVMLHVLVVPAFEETMRAAVSRIRVKGGEESKAEEEDAEEAERSRRMRRKEQQEELIALIFVVASCLEFLHDNKIVLGRVQADSWGWNQGRWLLFDLEVAHKEGELLDRRAWELLDFRVPELYIARERRELSGVRAHRSQDVFLAGALFYEFLVGRCLEGQDASGEECDAIMSYILTNCLTTSASDRFSSKDILRALELRASAL</sequence>
<dbReference type="EMBL" id="HBEO01020878">
    <property type="protein sequence ID" value="CAD8490851.1"/>
    <property type="molecule type" value="Transcribed_RNA"/>
</dbReference>
<protein>
    <recommendedName>
        <fullName evidence="2">Protein kinase domain-containing protein</fullName>
    </recommendedName>
</protein>
<dbReference type="SUPFAM" id="SSF56112">
    <property type="entry name" value="Protein kinase-like (PK-like)"/>
    <property type="match status" value="1"/>
</dbReference>
<dbReference type="InterPro" id="IPR011009">
    <property type="entry name" value="Kinase-like_dom_sf"/>
</dbReference>
<dbReference type="Gene3D" id="1.20.5.190">
    <property type="match status" value="1"/>
</dbReference>
<dbReference type="Gene3D" id="1.10.510.10">
    <property type="entry name" value="Transferase(Phosphotransferase) domain 1"/>
    <property type="match status" value="1"/>
</dbReference>